<keyword evidence="5 6" id="KW-0472">Membrane</keyword>
<dbReference type="Proteomes" id="UP000682733">
    <property type="component" value="Unassembled WGS sequence"/>
</dbReference>
<accession>A0A8S2GPX8</accession>
<dbReference type="Pfam" id="PF05978">
    <property type="entry name" value="UNC-93"/>
    <property type="match status" value="1"/>
</dbReference>
<comment type="caution">
    <text evidence="8">The sequence shown here is derived from an EMBL/GenBank/DDBJ whole genome shotgun (WGS) entry which is preliminary data.</text>
</comment>
<dbReference type="EMBL" id="CAJOBA010000644">
    <property type="protein sequence ID" value="CAF3546966.1"/>
    <property type="molecule type" value="Genomic_DNA"/>
</dbReference>
<evidence type="ECO:0000256" key="5">
    <source>
        <dbReference type="ARBA" id="ARBA00023136"/>
    </source>
</evidence>
<evidence type="ECO:0000256" key="1">
    <source>
        <dbReference type="ARBA" id="ARBA00004141"/>
    </source>
</evidence>
<sequence length="500" mass="55997">MSNPAENVGQIFNDTLPPSISDLELKSHLDNTVTHEYEPNQINQKKYRIITYKNLLVLCIAFLLQFTGFGAIGNLQSSLNYEANVGVNSLSIIYAFLVFSAIFLPHPIISIFGLKWAIVISQVPYLLYVAANLHAKAYLMYPAAALVGLGAAPLWTSKCAYLTETGSNYAKSTNSDKDVVVNRFFGLFFMFFQSSQIWGNLISYLVLKPEEVIDKIGENETNGSVPVVVKYDKCGALFSEKEYSAVEVVNKIDQKTVTLLCIVYIVICACSITIVVIFLDQRRKTSADTIPMMLKKSVKLLVSTVKHLKDFNQILLIPLTMWSGLEQSFLSAQFTKGFVSCAFNAKYVGLILIAYGVCDSIGSLTFGQLVKFFGRIPCFIIAAVCNYTLIIVMLIWKPNENQIYGLFLIAGFWGLSDAVWQTQINALYGVLFSASDEAAFSNYRLWESLGFVLFYIITPFIQIRIALIILLIFLTLGMTGYSITEYRWRKTMISNKISSH</sequence>
<evidence type="ECO:0000256" key="2">
    <source>
        <dbReference type="ARBA" id="ARBA00009172"/>
    </source>
</evidence>
<dbReference type="GO" id="GO:0016020">
    <property type="term" value="C:membrane"/>
    <property type="evidence" value="ECO:0007669"/>
    <property type="project" value="UniProtKB-SubCell"/>
</dbReference>
<dbReference type="Gene3D" id="1.20.1250.20">
    <property type="entry name" value="MFS general substrate transporter like domains"/>
    <property type="match status" value="2"/>
</dbReference>
<evidence type="ECO:0000313" key="7">
    <source>
        <dbReference type="EMBL" id="CAF0766521.1"/>
    </source>
</evidence>
<feature type="transmembrane region" description="Helical" evidence="6">
    <location>
        <begin position="257"/>
        <end position="279"/>
    </location>
</feature>
<feature type="transmembrane region" description="Helical" evidence="6">
    <location>
        <begin position="55"/>
        <end position="73"/>
    </location>
</feature>
<evidence type="ECO:0000256" key="6">
    <source>
        <dbReference type="SAM" id="Phobius"/>
    </source>
</evidence>
<feature type="transmembrane region" description="Helical" evidence="6">
    <location>
        <begin position="184"/>
        <end position="207"/>
    </location>
</feature>
<dbReference type="EMBL" id="CAJNOK010000643">
    <property type="protein sequence ID" value="CAF0766521.1"/>
    <property type="molecule type" value="Genomic_DNA"/>
</dbReference>
<feature type="transmembrane region" description="Helical" evidence="6">
    <location>
        <begin position="372"/>
        <end position="396"/>
    </location>
</feature>
<gene>
    <name evidence="7" type="ORF">OVA965_LOCUS2846</name>
    <name evidence="8" type="ORF">TMI583_LOCUS2849</name>
</gene>
<keyword evidence="3 6" id="KW-0812">Transmembrane</keyword>
<evidence type="ECO:0000256" key="3">
    <source>
        <dbReference type="ARBA" id="ARBA00022692"/>
    </source>
</evidence>
<dbReference type="InterPro" id="IPR051951">
    <property type="entry name" value="UNC-93_regulatory"/>
</dbReference>
<reference evidence="8" key="1">
    <citation type="submission" date="2021-02" db="EMBL/GenBank/DDBJ databases">
        <authorList>
            <person name="Nowell W R."/>
        </authorList>
    </citation>
    <scope>NUCLEOTIDE SEQUENCE</scope>
</reference>
<feature type="transmembrane region" description="Helical" evidence="6">
    <location>
        <begin position="347"/>
        <end position="366"/>
    </location>
</feature>
<protein>
    <recommendedName>
        <fullName evidence="10">UNC93-like protein</fullName>
    </recommendedName>
</protein>
<feature type="transmembrane region" description="Helical" evidence="6">
    <location>
        <begin position="403"/>
        <end position="420"/>
    </location>
</feature>
<evidence type="ECO:0008006" key="10">
    <source>
        <dbReference type="Google" id="ProtNLM"/>
    </source>
</evidence>
<comment type="subcellular location">
    <subcellularLocation>
        <location evidence="1">Membrane</location>
        <topology evidence="1">Multi-pass membrane protein</topology>
    </subcellularLocation>
</comment>
<dbReference type="InterPro" id="IPR010291">
    <property type="entry name" value="Ion_channel_UNC-93"/>
</dbReference>
<evidence type="ECO:0000313" key="9">
    <source>
        <dbReference type="Proteomes" id="UP000682733"/>
    </source>
</evidence>
<feature type="transmembrane region" description="Helical" evidence="6">
    <location>
        <begin position="85"/>
        <end position="104"/>
    </location>
</feature>
<name>A0A8S2GPX8_9BILA</name>
<dbReference type="Proteomes" id="UP000677228">
    <property type="component" value="Unassembled WGS sequence"/>
</dbReference>
<proteinExistence type="inferred from homology"/>
<evidence type="ECO:0000256" key="4">
    <source>
        <dbReference type="ARBA" id="ARBA00022989"/>
    </source>
</evidence>
<keyword evidence="4 6" id="KW-1133">Transmembrane helix</keyword>
<feature type="transmembrane region" description="Helical" evidence="6">
    <location>
        <begin position="452"/>
        <end position="483"/>
    </location>
</feature>
<dbReference type="PANTHER" id="PTHR19444:SF13">
    <property type="entry name" value="PROTEIN UNC-93 HOMOLOG A"/>
    <property type="match status" value="1"/>
</dbReference>
<organism evidence="8 9">
    <name type="scientific">Didymodactylos carnosus</name>
    <dbReference type="NCBI Taxonomy" id="1234261"/>
    <lineage>
        <taxon>Eukaryota</taxon>
        <taxon>Metazoa</taxon>
        <taxon>Spiralia</taxon>
        <taxon>Gnathifera</taxon>
        <taxon>Rotifera</taxon>
        <taxon>Eurotatoria</taxon>
        <taxon>Bdelloidea</taxon>
        <taxon>Philodinida</taxon>
        <taxon>Philodinidae</taxon>
        <taxon>Didymodactylos</taxon>
    </lineage>
</organism>
<dbReference type="SUPFAM" id="SSF103473">
    <property type="entry name" value="MFS general substrate transporter"/>
    <property type="match status" value="1"/>
</dbReference>
<dbReference type="PANTHER" id="PTHR19444">
    <property type="entry name" value="UNC-93 RELATED"/>
    <property type="match status" value="1"/>
</dbReference>
<comment type="similarity">
    <text evidence="2">Belongs to the unc-93 family.</text>
</comment>
<evidence type="ECO:0000313" key="8">
    <source>
        <dbReference type="EMBL" id="CAF3546966.1"/>
    </source>
</evidence>
<dbReference type="InterPro" id="IPR036259">
    <property type="entry name" value="MFS_trans_sf"/>
</dbReference>
<dbReference type="AlphaFoldDB" id="A0A8S2GPX8"/>